<evidence type="ECO:0000313" key="2">
    <source>
        <dbReference type="EMBL" id="ODV97912.1"/>
    </source>
</evidence>
<protein>
    <submittedName>
        <fullName evidence="2">Uncharacterized protein</fullName>
    </submittedName>
</protein>
<evidence type="ECO:0000256" key="1">
    <source>
        <dbReference type="SAM" id="MobiDB-lite"/>
    </source>
</evidence>
<dbReference type="PANTHER" id="PTHR16469">
    <property type="entry name" value="UBIQUITIN-ASSOCIATED AND SH3 DOMAIN-CONTAINING BA-RELATED"/>
    <property type="match status" value="1"/>
</dbReference>
<dbReference type="SUPFAM" id="SSF53254">
    <property type="entry name" value="Phosphoglycerate mutase-like"/>
    <property type="match status" value="1"/>
</dbReference>
<proteinExistence type="predicted"/>
<dbReference type="PANTHER" id="PTHR16469:SF27">
    <property type="entry name" value="UBIQUITIN-ASSOCIATED AND SH3 DOMAIN-CONTAINING BA-RELATED"/>
    <property type="match status" value="1"/>
</dbReference>
<dbReference type="AlphaFoldDB" id="A0A1E4U1P9"/>
<keyword evidence="3" id="KW-1185">Reference proteome</keyword>
<dbReference type="CDD" id="cd07067">
    <property type="entry name" value="HP_PGM_like"/>
    <property type="match status" value="1"/>
</dbReference>
<feature type="compositionally biased region" description="Acidic residues" evidence="1">
    <location>
        <begin position="352"/>
        <end position="368"/>
    </location>
</feature>
<accession>A0A1E4U1P9</accession>
<sequence length="562" mass="63635">MKQIILLRHSIRVDKEIRNVNNSDGSIDTSSWLSNFDPPLDIDKSIKQLNETFNDHVLELIGSKGGDIIIHSSPYNRCLQTAEIITEKFSGDDHDDHITRLRIDHSLSEWLNFNFNLRYLPPNDKGLSLMSNVNQYLYGGNSKLAELRDPYWNNYKFGDPGEYGESLNHFKKRCLNYLQQLLVHYEGMDNEDNDDDSTVIIISHGAVISVLLQIMLKRNIFSEIPLGTPIIFNKIDHLLFQILDYDSIHMDDDLFPQDGIYDLSHLTLPIGYESNILISSFTNNNISPLPSLTSSNSSCNTSSNSSSNGENPEILPKINSFELTNKLDSINDDVSSVSSSYNNERKYKNGNLDDDDSGSSPNDEDDEGLSFSFSKNFKIHNNAINRHRANTTGSSFIHNVDLSSDIVSSPTDINFNRHRPRKSIYLDNGLSLKDYFLNTRNNSNTNESDQNFKEYQSQTGDDNTLDSDGTITANDEDSINSSNNNNNNNNNNNYNKNNDNNNNNDFMLSFTSDSGKDSVTINKLHKNSNNSLKNILFNVSLDNISEVNEDDESNWFGFNNKV</sequence>
<dbReference type="Proteomes" id="UP000094236">
    <property type="component" value="Unassembled WGS sequence"/>
</dbReference>
<dbReference type="Gene3D" id="3.40.50.1240">
    <property type="entry name" value="Phosphoglycerate mutase-like"/>
    <property type="match status" value="1"/>
</dbReference>
<gene>
    <name evidence="2" type="ORF">PACTADRAFT_47744</name>
</gene>
<reference evidence="3" key="1">
    <citation type="submission" date="2016-05" db="EMBL/GenBank/DDBJ databases">
        <title>Comparative genomics of biotechnologically important yeasts.</title>
        <authorList>
            <consortium name="DOE Joint Genome Institute"/>
            <person name="Riley R."/>
            <person name="Haridas S."/>
            <person name="Wolfe K.H."/>
            <person name="Lopes M.R."/>
            <person name="Hittinger C.T."/>
            <person name="Goker M."/>
            <person name="Salamov A."/>
            <person name="Wisecaver J."/>
            <person name="Long T.M."/>
            <person name="Aerts A.L."/>
            <person name="Barry K."/>
            <person name="Choi C."/>
            <person name="Clum A."/>
            <person name="Coughlan A.Y."/>
            <person name="Deshpande S."/>
            <person name="Douglass A.P."/>
            <person name="Hanson S.J."/>
            <person name="Klenk H.-P."/>
            <person name="Labutti K."/>
            <person name="Lapidus A."/>
            <person name="Lindquist E."/>
            <person name="Lipzen A."/>
            <person name="Meier-Kolthoff J.P."/>
            <person name="Ohm R.A."/>
            <person name="Otillar R.P."/>
            <person name="Pangilinan J."/>
            <person name="Peng Y."/>
            <person name="Rokas A."/>
            <person name="Rosa C.A."/>
            <person name="Scheuner C."/>
            <person name="Sibirny A.A."/>
            <person name="Slot J.C."/>
            <person name="Stielow J.B."/>
            <person name="Sun H."/>
            <person name="Kurtzman C.P."/>
            <person name="Blackwell M."/>
            <person name="Grigoriev I.V."/>
            <person name="Jeffries T.W."/>
        </authorList>
    </citation>
    <scope>NUCLEOTIDE SEQUENCE [LARGE SCALE GENOMIC DNA]</scope>
    <source>
        <strain evidence="3">NRRL Y-2460</strain>
    </source>
</reference>
<feature type="compositionally biased region" description="Low complexity" evidence="1">
    <location>
        <begin position="479"/>
        <end position="505"/>
    </location>
</feature>
<feature type="region of interest" description="Disordered" evidence="1">
    <location>
        <begin position="292"/>
        <end position="315"/>
    </location>
</feature>
<name>A0A1E4U1P9_PACTA</name>
<feature type="region of interest" description="Disordered" evidence="1">
    <location>
        <begin position="441"/>
        <end position="510"/>
    </location>
</feature>
<feature type="compositionally biased region" description="Polar residues" evidence="1">
    <location>
        <begin position="441"/>
        <end position="473"/>
    </location>
</feature>
<organism evidence="2 3">
    <name type="scientific">Pachysolen tannophilus NRRL Y-2460</name>
    <dbReference type="NCBI Taxonomy" id="669874"/>
    <lineage>
        <taxon>Eukaryota</taxon>
        <taxon>Fungi</taxon>
        <taxon>Dikarya</taxon>
        <taxon>Ascomycota</taxon>
        <taxon>Saccharomycotina</taxon>
        <taxon>Pichiomycetes</taxon>
        <taxon>Pachysolenaceae</taxon>
        <taxon>Pachysolen</taxon>
    </lineage>
</organism>
<dbReference type="InterPro" id="IPR013078">
    <property type="entry name" value="His_Pase_superF_clade-1"/>
</dbReference>
<dbReference type="EMBL" id="KV454011">
    <property type="protein sequence ID" value="ODV97912.1"/>
    <property type="molecule type" value="Genomic_DNA"/>
</dbReference>
<dbReference type="OrthoDB" id="3898179at2759"/>
<dbReference type="STRING" id="669874.A0A1E4U1P9"/>
<feature type="compositionally biased region" description="Low complexity" evidence="1">
    <location>
        <begin position="292"/>
        <end position="308"/>
    </location>
</feature>
<dbReference type="InterPro" id="IPR051710">
    <property type="entry name" value="Phosphatase_SH3-domain"/>
</dbReference>
<feature type="region of interest" description="Disordered" evidence="1">
    <location>
        <begin position="334"/>
        <end position="369"/>
    </location>
</feature>
<evidence type="ECO:0000313" key="3">
    <source>
        <dbReference type="Proteomes" id="UP000094236"/>
    </source>
</evidence>
<dbReference type="InterPro" id="IPR029033">
    <property type="entry name" value="His_PPase_superfam"/>
</dbReference>